<accession>Q03E73</accession>
<dbReference type="AlphaFoldDB" id="Q03E73"/>
<proteinExistence type="inferred from homology"/>
<dbReference type="KEGG" id="ppe:PEPE_1468"/>
<comment type="similarity">
    <text evidence="1">Belongs to the isochorismatase family.</text>
</comment>
<dbReference type="PANTHER" id="PTHR43540:SF14">
    <property type="entry name" value="ISOCHORISMATASE"/>
    <property type="match status" value="1"/>
</dbReference>
<reference evidence="4 5" key="1">
    <citation type="journal article" date="2006" name="Proc. Natl. Acad. Sci. U.S.A.">
        <title>Comparative genomics of the lactic acid bacteria.</title>
        <authorList>
            <person name="Makarova K."/>
            <person name="Slesarev A."/>
            <person name="Wolf Y."/>
            <person name="Sorokin A."/>
            <person name="Mirkin B."/>
            <person name="Koonin E."/>
            <person name="Pavlov A."/>
            <person name="Pavlova N."/>
            <person name="Karamychev V."/>
            <person name="Polouchine N."/>
            <person name="Shakhova V."/>
            <person name="Grigoriev I."/>
            <person name="Lou Y."/>
            <person name="Rohksar D."/>
            <person name="Lucas S."/>
            <person name="Huang K."/>
            <person name="Goodstein D.M."/>
            <person name="Hawkins T."/>
            <person name="Plengvidhya V."/>
            <person name="Welker D."/>
            <person name="Hughes J."/>
            <person name="Goh Y."/>
            <person name="Benson A."/>
            <person name="Baldwin K."/>
            <person name="Lee J.H."/>
            <person name="Diaz-Muniz I."/>
            <person name="Dosti B."/>
            <person name="Smeianov V."/>
            <person name="Wechter W."/>
            <person name="Barabote R."/>
            <person name="Lorca G."/>
            <person name="Altermann E."/>
            <person name="Barrangou R."/>
            <person name="Ganesan B."/>
            <person name="Xie Y."/>
            <person name="Rawsthorne H."/>
            <person name="Tamir D."/>
            <person name="Parker C."/>
            <person name="Breidt F."/>
            <person name="Broadbent J."/>
            <person name="Hutkins R."/>
            <person name="O'Sullivan D."/>
            <person name="Steele J."/>
            <person name="Unlu G."/>
            <person name="Saier M."/>
            <person name="Klaenhammer T."/>
            <person name="Richardson P."/>
            <person name="Kozyavkin S."/>
            <person name="Weimer B."/>
            <person name="Mills D."/>
        </authorList>
    </citation>
    <scope>NUCLEOTIDE SEQUENCE [LARGE SCALE GENOMIC DNA]</scope>
    <source>
        <strain evidence="5">ATCC 25745 / CCUG 21536 / LMG 10740 / 183-1w</strain>
    </source>
</reference>
<dbReference type="STRING" id="278197.PEPE_1468"/>
<feature type="domain" description="Isochorismatase-like" evidence="3">
    <location>
        <begin position="6"/>
        <end position="143"/>
    </location>
</feature>
<evidence type="ECO:0000313" key="5">
    <source>
        <dbReference type="Proteomes" id="UP000000773"/>
    </source>
</evidence>
<dbReference type="Gene3D" id="3.40.50.850">
    <property type="entry name" value="Isochorismatase-like"/>
    <property type="match status" value="1"/>
</dbReference>
<evidence type="ECO:0000313" key="4">
    <source>
        <dbReference type="EMBL" id="ABJ68499.1"/>
    </source>
</evidence>
<dbReference type="EMBL" id="CP000422">
    <property type="protein sequence ID" value="ABJ68499.1"/>
    <property type="molecule type" value="Genomic_DNA"/>
</dbReference>
<evidence type="ECO:0000256" key="1">
    <source>
        <dbReference type="ARBA" id="ARBA00006336"/>
    </source>
</evidence>
<dbReference type="GeneID" id="33062784"/>
<protein>
    <submittedName>
        <fullName evidence="4">Amidase</fullName>
    </submittedName>
</protein>
<dbReference type="PANTHER" id="PTHR43540">
    <property type="entry name" value="PEROXYUREIDOACRYLATE/UREIDOACRYLATE AMIDOHYDROLASE-RELATED"/>
    <property type="match status" value="1"/>
</dbReference>
<dbReference type="RefSeq" id="WP_011673685.1">
    <property type="nucleotide sequence ID" value="NC_008525.1"/>
</dbReference>
<evidence type="ECO:0000256" key="2">
    <source>
        <dbReference type="ARBA" id="ARBA00022801"/>
    </source>
</evidence>
<dbReference type="InterPro" id="IPR000868">
    <property type="entry name" value="Isochorismatase-like_dom"/>
</dbReference>
<dbReference type="InterPro" id="IPR036380">
    <property type="entry name" value="Isochorismatase-like_sf"/>
</dbReference>
<organism evidence="4 5">
    <name type="scientific">Pediococcus pentosaceus (strain ATCC 25745 / CCUG 21536 / LMG 10740 / 183-1w)</name>
    <dbReference type="NCBI Taxonomy" id="278197"/>
    <lineage>
        <taxon>Bacteria</taxon>
        <taxon>Bacillati</taxon>
        <taxon>Bacillota</taxon>
        <taxon>Bacilli</taxon>
        <taxon>Lactobacillales</taxon>
        <taxon>Lactobacillaceae</taxon>
        <taxon>Pediococcus</taxon>
    </lineage>
</organism>
<dbReference type="InterPro" id="IPR050272">
    <property type="entry name" value="Isochorismatase-like_hydrls"/>
</dbReference>
<gene>
    <name evidence="4" type="ordered locus">PEPE_1468</name>
</gene>
<dbReference type="Proteomes" id="UP000000773">
    <property type="component" value="Chromosome"/>
</dbReference>
<dbReference type="SUPFAM" id="SSF52499">
    <property type="entry name" value="Isochorismatase-like hydrolases"/>
    <property type="match status" value="1"/>
</dbReference>
<dbReference type="CDD" id="cd01014">
    <property type="entry name" value="nicotinamidase_related"/>
    <property type="match status" value="1"/>
</dbReference>
<dbReference type="eggNOG" id="COG1335">
    <property type="taxonomic scope" value="Bacteria"/>
</dbReference>
<sequence length="165" mass="19171">MITSDALLVIDLQNGVCRGRTDIDHLEKLILQVNQLIQCYRKKEKEIIFIQHNEVGLVCGSTNWKILPEINNKITDIYVDKTHANSFYLTNLEKILKSKNIHSIEICGAQTQYCIDSTVKMAHGLGYNLQMQKNGTTTYDNEFMTAKDTIDFYEDIWKDRFLKLY</sequence>
<evidence type="ECO:0000259" key="3">
    <source>
        <dbReference type="Pfam" id="PF00857"/>
    </source>
</evidence>
<dbReference type="HOGENOM" id="CLU_068979_5_5_9"/>
<keyword evidence="2" id="KW-0378">Hydrolase</keyword>
<dbReference type="Pfam" id="PF00857">
    <property type="entry name" value="Isochorismatase"/>
    <property type="match status" value="1"/>
</dbReference>
<dbReference type="GO" id="GO:0016787">
    <property type="term" value="F:hydrolase activity"/>
    <property type="evidence" value="ECO:0007669"/>
    <property type="project" value="UniProtKB-KW"/>
</dbReference>
<name>Q03E73_PEDPA</name>